<feature type="region of interest" description="Disordered" evidence="14">
    <location>
        <begin position="1199"/>
        <end position="1257"/>
    </location>
</feature>
<dbReference type="KEGG" id="btab:109031537"/>
<dbReference type="Proteomes" id="UP001152759">
    <property type="component" value="Chromosome 4"/>
</dbReference>
<evidence type="ECO:0000256" key="4">
    <source>
        <dbReference type="ARBA" id="ARBA00009085"/>
    </source>
</evidence>
<evidence type="ECO:0000256" key="11">
    <source>
        <dbReference type="ARBA" id="ARBA00022807"/>
    </source>
</evidence>
<dbReference type="InterPro" id="IPR033841">
    <property type="entry name" value="Pep_USP48"/>
</dbReference>
<gene>
    <name evidence="18" type="ORF">BEMITA_LOCUS7814</name>
</gene>
<name>A0A9P0CFP4_BEMTA</name>
<keyword evidence="12" id="KW-0539">Nucleus</keyword>
<evidence type="ECO:0000256" key="13">
    <source>
        <dbReference type="ARBA" id="ARBA00035173"/>
    </source>
</evidence>
<feature type="region of interest" description="Disordered" evidence="14">
    <location>
        <begin position="639"/>
        <end position="741"/>
    </location>
</feature>
<accession>A0A9P0CFP4</accession>
<dbReference type="SUPFAM" id="SSF54001">
    <property type="entry name" value="Cysteine proteinases"/>
    <property type="match status" value="1"/>
</dbReference>
<dbReference type="PROSITE" id="PS50053">
    <property type="entry name" value="UBIQUITIN_2"/>
    <property type="match status" value="1"/>
</dbReference>
<keyword evidence="8" id="KW-0677">Repeat</keyword>
<reference evidence="18" key="1">
    <citation type="submission" date="2021-12" db="EMBL/GenBank/DDBJ databases">
        <authorList>
            <person name="King R."/>
        </authorList>
    </citation>
    <scope>NUCLEOTIDE SEQUENCE</scope>
</reference>
<feature type="compositionally biased region" description="Basic and acidic residues" evidence="14">
    <location>
        <begin position="717"/>
        <end position="732"/>
    </location>
</feature>
<dbReference type="PROSITE" id="PS00972">
    <property type="entry name" value="USP_1"/>
    <property type="match status" value="1"/>
</dbReference>
<dbReference type="SUPFAM" id="SSF54236">
    <property type="entry name" value="Ubiquitin-like"/>
    <property type="match status" value="1"/>
</dbReference>
<feature type="domain" description="DUSP" evidence="17">
    <location>
        <begin position="1044"/>
        <end position="1156"/>
    </location>
</feature>
<evidence type="ECO:0000256" key="10">
    <source>
        <dbReference type="ARBA" id="ARBA00022801"/>
    </source>
</evidence>
<comment type="subcellular location">
    <subcellularLocation>
        <location evidence="3">Cytoplasm</location>
    </subcellularLocation>
    <subcellularLocation>
        <location evidence="2">Nucleus</location>
    </subcellularLocation>
</comment>
<evidence type="ECO:0000256" key="3">
    <source>
        <dbReference type="ARBA" id="ARBA00004496"/>
    </source>
</evidence>
<dbReference type="InterPro" id="IPR018200">
    <property type="entry name" value="USP_CS"/>
</dbReference>
<dbReference type="PANTHER" id="PTHR24006">
    <property type="entry name" value="UBIQUITIN CARBOXYL-TERMINAL HYDROLASE"/>
    <property type="match status" value="1"/>
</dbReference>
<feature type="compositionally biased region" description="Low complexity" evidence="14">
    <location>
        <begin position="1199"/>
        <end position="1208"/>
    </location>
</feature>
<evidence type="ECO:0000259" key="16">
    <source>
        <dbReference type="PROSITE" id="PS50235"/>
    </source>
</evidence>
<dbReference type="GO" id="GO:0004843">
    <property type="term" value="F:cysteine-type deubiquitinase activity"/>
    <property type="evidence" value="ECO:0007669"/>
    <property type="project" value="UniProtKB-EC"/>
</dbReference>
<evidence type="ECO:0000256" key="8">
    <source>
        <dbReference type="ARBA" id="ARBA00022737"/>
    </source>
</evidence>
<dbReference type="Gene3D" id="3.90.70.10">
    <property type="entry name" value="Cysteine proteinases"/>
    <property type="match status" value="1"/>
</dbReference>
<protein>
    <recommendedName>
        <fullName evidence="13">Ubiquitin carboxyl-terminal hydrolase 48</fullName>
        <ecNumber evidence="5">3.4.19.12</ecNumber>
    </recommendedName>
</protein>
<evidence type="ECO:0000256" key="7">
    <source>
        <dbReference type="ARBA" id="ARBA00022670"/>
    </source>
</evidence>
<dbReference type="GO" id="GO:0005634">
    <property type="term" value="C:nucleus"/>
    <property type="evidence" value="ECO:0007669"/>
    <property type="project" value="UniProtKB-SubCell"/>
</dbReference>
<dbReference type="InterPro" id="IPR035927">
    <property type="entry name" value="DUSP-like_sf"/>
</dbReference>
<dbReference type="FunFam" id="3.90.70.10:FF:000029">
    <property type="entry name" value="ubiquitin carboxyl-terminal hydrolase 48 isoform X1"/>
    <property type="match status" value="1"/>
</dbReference>
<dbReference type="Pfam" id="PF06337">
    <property type="entry name" value="DUSP"/>
    <property type="match status" value="1"/>
</dbReference>
<dbReference type="GO" id="GO:0004197">
    <property type="term" value="F:cysteine-type endopeptidase activity"/>
    <property type="evidence" value="ECO:0007669"/>
    <property type="project" value="InterPro"/>
</dbReference>
<evidence type="ECO:0000256" key="5">
    <source>
        <dbReference type="ARBA" id="ARBA00012759"/>
    </source>
</evidence>
<comment type="catalytic activity">
    <reaction evidence="1">
        <text>Thiol-dependent hydrolysis of ester, thioester, amide, peptide and isopeptide bonds formed by the C-terminal Gly of ubiquitin (a 76-residue protein attached to proteins as an intracellular targeting signal).</text>
        <dbReference type="EC" id="3.4.19.12"/>
    </reaction>
</comment>
<evidence type="ECO:0000256" key="9">
    <source>
        <dbReference type="ARBA" id="ARBA00022786"/>
    </source>
</evidence>
<sequence length="1347" mass="152898">MAPPKKDVRKNAWAWAENAPADYEISTNDVCKVYRMDIPKCIFGSCKRNCKSNPFCLTAIGESRWLSDVPETVTDIEDPAEEKRQERNFVGLKNLGATCYVNSLLQLWFHNSAFREAIFSWDPTQDPKEKENPTLVIQDDEILFTPQTVVGHLQVLFAMLALSEKRVVDPTDLVVSLGLDTSEQQDAQEFSKLFLSLLEDKYRDQINPSMTNFIQQNFCGEYAYVTRCSKCLTESTRSSQFYELDLNILGMKTLRESLADFLKEEKLEGDNMYFCNACNKKQSAERFIKLKHLPPTLCFQLMRFVFDRQKGKKKKLTSHLQFPETIDMTEYIENSSGPYVYNLSAVLIHKGPGAHSGHYIAHILTSQGWYKFNDENIENMDGKKLKFGEDDMDDFLKKTKAPRVPKGSLASSNAYMLVYTLQKNEDNDPDRLENPAILSSKVREKLNPRVLQVVEEKNSHFKKWMEEIQKCRDLKLDKSLQMKEEVASILRILPVQEENTFDLVPVSWLNQWLSKDGSKPVDPINNLPLLCSHNKINPYCVHDAKYINSAAADKLYEQFNGGPRLKLLPDACKLCIRNEFTLIKLRAKTAEEQKTISLLTKYKMDENMPGFWVSRKSLKSWRRIVLERAEKKLNINIKNNNKEDQEEPCCSSSSDKDLNGKAEPTSSKLVNSETVHNLEREESSNKLLNSENTPIIKINSSGNETHAAEVPTSSKSSVEKTRSLRPRSKEEEVSSSIELSSDQVKTEHDILVTLSPRCPPIPVSPRTHKKIMKVRECNQLLNLLHENVQSVKETLMEDVKDEMKVIESQIDESTKTIASGVTQMKRVCTVLLEDILKKRQNQFVRRQLPFKSEPSSSNHEITPTNSAMDVVADSSNHAISLKSKERKNYLAAPSSSNCNDYSDSEGDMSPIVGRDAYVKRLNEGELLSEGDVSPIVGREASIKRSNEGELLNGCAKRMRSDSSIKTDNDAELFEEFEDLNDDIVCEHGNLCFQENLRRLVPCDVWNIMSSYFPLAKAFPKEVEPCFKCEGLANEDNFAKDRLKQEALKQKECLGELLLRSNNETSKLNLSLDTSRVYLISSDFISDWRKFIRGSGRHEPPRSIDNRHLICDCEQLLYNPEDEVERSMFVAVTEDEWNILQELYKVHGVITVSRNPETGDLKIEPDICQTCYVARLEKEHKEQLTYRNAKIFIRFVQDNSDPGSDDSSSVPKKAKVNNDSGLYVPPGAGATNGCSSSAETLEVRRSSRPRRGRGEKEIVVSSDDTVRDVKLKIMQMISVMPFDQQLSKLNGERLDDHSATLSSVGIFPATTLLVKFNESAGGDASTMEFVSSAKVEAGFKGTELMKSF</sequence>
<dbReference type="InterPro" id="IPR000626">
    <property type="entry name" value="Ubiquitin-like_dom"/>
</dbReference>
<dbReference type="InterPro" id="IPR038765">
    <property type="entry name" value="Papain-like_cys_pep_sf"/>
</dbReference>
<dbReference type="PROSITE" id="PS00973">
    <property type="entry name" value="USP_2"/>
    <property type="match status" value="1"/>
</dbReference>
<evidence type="ECO:0000256" key="2">
    <source>
        <dbReference type="ARBA" id="ARBA00004123"/>
    </source>
</evidence>
<dbReference type="Gene3D" id="3.30.2230.10">
    <property type="entry name" value="DUSP-like"/>
    <property type="match status" value="1"/>
</dbReference>
<evidence type="ECO:0000256" key="1">
    <source>
        <dbReference type="ARBA" id="ARBA00000707"/>
    </source>
</evidence>
<keyword evidence="11" id="KW-0788">Thiol protease</keyword>
<evidence type="ECO:0000259" key="17">
    <source>
        <dbReference type="PROSITE" id="PS51283"/>
    </source>
</evidence>
<evidence type="ECO:0000313" key="19">
    <source>
        <dbReference type="Proteomes" id="UP001152759"/>
    </source>
</evidence>
<dbReference type="PROSITE" id="PS50235">
    <property type="entry name" value="USP_3"/>
    <property type="match status" value="1"/>
</dbReference>
<dbReference type="CDD" id="cd02668">
    <property type="entry name" value="Peptidase_C19L"/>
    <property type="match status" value="1"/>
</dbReference>
<evidence type="ECO:0000313" key="18">
    <source>
        <dbReference type="EMBL" id="CAH0771016.1"/>
    </source>
</evidence>
<dbReference type="GO" id="GO:0005829">
    <property type="term" value="C:cytosol"/>
    <property type="evidence" value="ECO:0007669"/>
    <property type="project" value="TreeGrafter"/>
</dbReference>
<dbReference type="InterPro" id="IPR001394">
    <property type="entry name" value="Peptidase_C19_UCH"/>
</dbReference>
<evidence type="ECO:0000256" key="12">
    <source>
        <dbReference type="ARBA" id="ARBA00023242"/>
    </source>
</evidence>
<comment type="similarity">
    <text evidence="4">Belongs to the peptidase C19 family.</text>
</comment>
<evidence type="ECO:0000256" key="6">
    <source>
        <dbReference type="ARBA" id="ARBA00022490"/>
    </source>
</evidence>
<evidence type="ECO:0000259" key="15">
    <source>
        <dbReference type="PROSITE" id="PS50053"/>
    </source>
</evidence>
<dbReference type="SUPFAM" id="SSF143791">
    <property type="entry name" value="DUSP-like"/>
    <property type="match status" value="2"/>
</dbReference>
<dbReference type="Gene3D" id="3.10.20.90">
    <property type="entry name" value="Phosphatidylinositol 3-kinase Catalytic Subunit, Chain A, domain 1"/>
    <property type="match status" value="1"/>
</dbReference>
<dbReference type="InterPro" id="IPR029071">
    <property type="entry name" value="Ubiquitin-like_domsf"/>
</dbReference>
<dbReference type="InterPro" id="IPR044743">
    <property type="entry name" value="Ubl_USP48"/>
</dbReference>
<keyword evidence="10" id="KW-0378">Hydrolase</keyword>
<feature type="domain" description="Ubiquitin-like" evidence="15">
    <location>
        <begin position="1238"/>
        <end position="1320"/>
    </location>
</feature>
<dbReference type="InterPro" id="IPR028889">
    <property type="entry name" value="USP"/>
</dbReference>
<dbReference type="EC" id="3.4.19.12" evidence="5"/>
<dbReference type="GO" id="GO:0006508">
    <property type="term" value="P:proteolysis"/>
    <property type="evidence" value="ECO:0007669"/>
    <property type="project" value="UniProtKB-KW"/>
</dbReference>
<keyword evidence="19" id="KW-1185">Reference proteome</keyword>
<dbReference type="InterPro" id="IPR006615">
    <property type="entry name" value="Pept_C19_DUSP"/>
</dbReference>
<dbReference type="InterPro" id="IPR050164">
    <property type="entry name" value="Peptidase_C19"/>
</dbReference>
<keyword evidence="7" id="KW-0645">Protease</keyword>
<feature type="compositionally biased region" description="Polar residues" evidence="14">
    <location>
        <begin position="685"/>
        <end position="704"/>
    </location>
</feature>
<feature type="domain" description="USP" evidence="16">
    <location>
        <begin position="90"/>
        <end position="422"/>
    </location>
</feature>
<keyword evidence="9" id="KW-0833">Ubl conjugation pathway</keyword>
<dbReference type="PANTHER" id="PTHR24006:SF722">
    <property type="entry name" value="UBIQUITIN CARBOXYL-TERMINAL HYDROLASE 48"/>
    <property type="match status" value="1"/>
</dbReference>
<dbReference type="EMBL" id="OU963865">
    <property type="protein sequence ID" value="CAH0771016.1"/>
    <property type="molecule type" value="Genomic_DNA"/>
</dbReference>
<dbReference type="GO" id="GO:0016579">
    <property type="term" value="P:protein deubiquitination"/>
    <property type="evidence" value="ECO:0007669"/>
    <property type="project" value="InterPro"/>
</dbReference>
<keyword evidence="6" id="KW-0963">Cytoplasm</keyword>
<organism evidence="18 19">
    <name type="scientific">Bemisia tabaci</name>
    <name type="common">Sweetpotato whitefly</name>
    <name type="synonym">Aleurodes tabaci</name>
    <dbReference type="NCBI Taxonomy" id="7038"/>
    <lineage>
        <taxon>Eukaryota</taxon>
        <taxon>Metazoa</taxon>
        <taxon>Ecdysozoa</taxon>
        <taxon>Arthropoda</taxon>
        <taxon>Hexapoda</taxon>
        <taxon>Insecta</taxon>
        <taxon>Pterygota</taxon>
        <taxon>Neoptera</taxon>
        <taxon>Paraneoptera</taxon>
        <taxon>Hemiptera</taxon>
        <taxon>Sternorrhyncha</taxon>
        <taxon>Aleyrodoidea</taxon>
        <taxon>Aleyrodidae</taxon>
        <taxon>Aleyrodinae</taxon>
        <taxon>Bemisia</taxon>
    </lineage>
</organism>
<dbReference type="CDD" id="cd01795">
    <property type="entry name" value="Ubl_USP48"/>
    <property type="match status" value="1"/>
</dbReference>
<feature type="compositionally biased region" description="Polar residues" evidence="14">
    <location>
        <begin position="664"/>
        <end position="675"/>
    </location>
</feature>
<proteinExistence type="inferred from homology"/>
<evidence type="ECO:0000256" key="14">
    <source>
        <dbReference type="SAM" id="MobiDB-lite"/>
    </source>
</evidence>
<dbReference type="Pfam" id="PF00443">
    <property type="entry name" value="UCH"/>
    <property type="match status" value="1"/>
</dbReference>
<dbReference type="PROSITE" id="PS51283">
    <property type="entry name" value="DUSP"/>
    <property type="match status" value="1"/>
</dbReference>